<evidence type="ECO:0000313" key="3">
    <source>
        <dbReference type="Proteomes" id="UP001261871"/>
    </source>
</evidence>
<comment type="caution">
    <text evidence="2">The sequence shown here is derived from an EMBL/GenBank/DDBJ whole genome shotgun (WGS) entry which is preliminary data.</text>
</comment>
<feature type="signal peptide" evidence="1">
    <location>
        <begin position="1"/>
        <end position="22"/>
    </location>
</feature>
<gene>
    <name evidence="2" type="ORF">J2W95_002848</name>
</gene>
<sequence>MKIFKTVLFVVFLFLSANTVSAQYGNGYGGNGYGGGGYSGGYGGNGYGRSSQMGQMSQSNQQSAPKPIPAEVTAAKIVEYYKKELSLDALQEVVLTNIFTKSLKKQEALIKKESSDEDKEKEFKVLGEMTDLEVMQILNKDQKTKYQILSEDRKNKIESRKH</sequence>
<protein>
    <recommendedName>
        <fullName evidence="4">LTXXQ motif family protein</fullName>
    </recommendedName>
</protein>
<keyword evidence="1" id="KW-0732">Signal</keyword>
<feature type="chain" id="PRO_5046745845" description="LTXXQ motif family protein" evidence="1">
    <location>
        <begin position="23"/>
        <end position="162"/>
    </location>
</feature>
<dbReference type="RefSeq" id="WP_310008088.1">
    <property type="nucleotide sequence ID" value="NZ_JAVDTX010000006.1"/>
</dbReference>
<evidence type="ECO:0000313" key="2">
    <source>
        <dbReference type="EMBL" id="MDR6846137.1"/>
    </source>
</evidence>
<keyword evidence="3" id="KW-1185">Reference proteome</keyword>
<dbReference type="Proteomes" id="UP001261871">
    <property type="component" value="Unassembled WGS sequence"/>
</dbReference>
<evidence type="ECO:0000256" key="1">
    <source>
        <dbReference type="SAM" id="SignalP"/>
    </source>
</evidence>
<reference evidence="2 3" key="1">
    <citation type="submission" date="2023-07" db="EMBL/GenBank/DDBJ databases">
        <title>Sorghum-associated microbial communities from plants grown in Nebraska, USA.</title>
        <authorList>
            <person name="Schachtman D."/>
        </authorList>
    </citation>
    <scope>NUCLEOTIDE SEQUENCE [LARGE SCALE GENOMIC DNA]</scope>
    <source>
        <strain evidence="2 3">BE124</strain>
    </source>
</reference>
<organism evidence="2 3">
    <name type="scientific">Flavobacterium granuli</name>
    <dbReference type="NCBI Taxonomy" id="280093"/>
    <lineage>
        <taxon>Bacteria</taxon>
        <taxon>Pseudomonadati</taxon>
        <taxon>Bacteroidota</taxon>
        <taxon>Flavobacteriia</taxon>
        <taxon>Flavobacteriales</taxon>
        <taxon>Flavobacteriaceae</taxon>
        <taxon>Flavobacterium</taxon>
    </lineage>
</organism>
<evidence type="ECO:0008006" key="4">
    <source>
        <dbReference type="Google" id="ProtNLM"/>
    </source>
</evidence>
<accession>A0ABU1S519</accession>
<dbReference type="EMBL" id="JAVDTX010000006">
    <property type="protein sequence ID" value="MDR6846137.1"/>
    <property type="molecule type" value="Genomic_DNA"/>
</dbReference>
<proteinExistence type="predicted"/>
<name>A0ABU1S519_9FLAO</name>